<dbReference type="PANTHER" id="PTHR12277:SF79">
    <property type="entry name" value="XAA-PRO DIPEPTIDYL-PEPTIDASE-RELATED"/>
    <property type="match status" value="1"/>
</dbReference>
<dbReference type="GO" id="GO:0016787">
    <property type="term" value="F:hydrolase activity"/>
    <property type="evidence" value="ECO:0007669"/>
    <property type="project" value="UniProtKB-KW"/>
</dbReference>
<dbReference type="Proteomes" id="UP000235703">
    <property type="component" value="Unassembled WGS sequence"/>
</dbReference>
<dbReference type="EMBL" id="PNFZ01000001">
    <property type="protein sequence ID" value="PMB99428.1"/>
    <property type="molecule type" value="Genomic_DNA"/>
</dbReference>
<evidence type="ECO:0000313" key="4">
    <source>
        <dbReference type="Proteomes" id="UP000235703"/>
    </source>
</evidence>
<dbReference type="OrthoDB" id="8111537at2"/>
<name>A0A2N6PL83_9MICO</name>
<proteinExistence type="predicted"/>
<evidence type="ECO:0000256" key="1">
    <source>
        <dbReference type="SAM" id="MobiDB-lite"/>
    </source>
</evidence>
<dbReference type="InterPro" id="IPR000073">
    <property type="entry name" value="AB_hydrolase_1"/>
</dbReference>
<gene>
    <name evidence="3" type="ORF">CJ198_02605</name>
</gene>
<evidence type="ECO:0000259" key="2">
    <source>
        <dbReference type="Pfam" id="PF00561"/>
    </source>
</evidence>
<dbReference type="PANTHER" id="PTHR12277">
    <property type="entry name" value="ALPHA/BETA HYDROLASE DOMAIN-CONTAINING PROTEIN"/>
    <property type="match status" value="1"/>
</dbReference>
<protein>
    <submittedName>
        <fullName evidence="3">Alpha/beta hydrolase</fullName>
    </submittedName>
</protein>
<organism evidence="3 4">
    <name type="scientific">Brevibacterium luteolum</name>
    <dbReference type="NCBI Taxonomy" id="199591"/>
    <lineage>
        <taxon>Bacteria</taxon>
        <taxon>Bacillati</taxon>
        <taxon>Actinomycetota</taxon>
        <taxon>Actinomycetes</taxon>
        <taxon>Micrococcales</taxon>
        <taxon>Brevibacteriaceae</taxon>
        <taxon>Brevibacterium</taxon>
    </lineage>
</organism>
<accession>A0A2N6PL83</accession>
<feature type="region of interest" description="Disordered" evidence="1">
    <location>
        <begin position="398"/>
        <end position="435"/>
    </location>
</feature>
<dbReference type="SUPFAM" id="SSF53474">
    <property type="entry name" value="alpha/beta-Hydrolases"/>
    <property type="match status" value="1"/>
</dbReference>
<dbReference type="Gene3D" id="3.40.50.1820">
    <property type="entry name" value="alpha/beta hydrolase"/>
    <property type="match status" value="1"/>
</dbReference>
<keyword evidence="3" id="KW-0378">Hydrolase</keyword>
<comment type="caution">
    <text evidence="3">The sequence shown here is derived from an EMBL/GenBank/DDBJ whole genome shotgun (WGS) entry which is preliminary data.</text>
</comment>
<dbReference type="AlphaFoldDB" id="A0A2N6PL83"/>
<feature type="compositionally biased region" description="Polar residues" evidence="1">
    <location>
        <begin position="417"/>
        <end position="435"/>
    </location>
</feature>
<sequence length="460" mass="50535">MTHADFKNRALRATVAGLGAGLAAGAVVSVASSGLAAYFARRIVVPEHAPEDLEILHVDGFDDDMRVHLPATDDTLVNGRYGLYFDSATGHAQLGDIIEYDPVSQTVSREVLAVTSGNLRTARWGHWTGQFYSHPDQLNLPYEDIALVSDVGELPAWYLPTTAEKPSDTWAILIHGRGATRAECLRAGLVLDSLSMPALAMAYRNDAEVRVGRSARYGLGDTEWLDVDVAIDYSLARGAKNVVLFGWSMGGAIAFQAASRGRNRDHIRALVLDGPVVDWYNVLDHQAKLNFLPTPIARLTLDMITRPWARRITGLETPLDLDRMDWLTRAAELDKPLLLIHSESDEFVPTGPSHALANVRRDLVTMPSYTKGRHTKEWNTDPERWSDDVANFLESKVLRSPLPSRRQPAEPARLASASPTQPTHAASSGDTVAQENSRLLDLSNRQLGRGDGCLDLPVDR</sequence>
<dbReference type="InterPro" id="IPR029058">
    <property type="entry name" value="AB_hydrolase_fold"/>
</dbReference>
<keyword evidence="4" id="KW-1185">Reference proteome</keyword>
<evidence type="ECO:0000313" key="3">
    <source>
        <dbReference type="EMBL" id="PMB99428.1"/>
    </source>
</evidence>
<feature type="region of interest" description="Disordered" evidence="1">
    <location>
        <begin position="441"/>
        <end position="460"/>
    </location>
</feature>
<dbReference type="Pfam" id="PF00561">
    <property type="entry name" value="Abhydrolase_1"/>
    <property type="match status" value="1"/>
</dbReference>
<feature type="domain" description="AB hydrolase-1" evidence="2">
    <location>
        <begin position="238"/>
        <end position="288"/>
    </location>
</feature>
<dbReference type="RefSeq" id="WP_102160464.1">
    <property type="nucleotide sequence ID" value="NZ_PNFZ01000001.1"/>
</dbReference>
<reference evidence="3 4" key="1">
    <citation type="submission" date="2017-09" db="EMBL/GenBank/DDBJ databases">
        <title>Bacterial strain isolated from the female urinary microbiota.</title>
        <authorList>
            <person name="Thomas-White K."/>
            <person name="Kumar N."/>
            <person name="Forster S."/>
            <person name="Putonti C."/>
            <person name="Lawley T."/>
            <person name="Wolfe A.J."/>
        </authorList>
    </citation>
    <scope>NUCLEOTIDE SEQUENCE [LARGE SCALE GENOMIC DNA]</scope>
    <source>
        <strain evidence="3 4">UMB0680</strain>
    </source>
</reference>